<organism evidence="2 3">
    <name type="scientific">Pleuronectes platessa</name>
    <name type="common">European plaice</name>
    <dbReference type="NCBI Taxonomy" id="8262"/>
    <lineage>
        <taxon>Eukaryota</taxon>
        <taxon>Metazoa</taxon>
        <taxon>Chordata</taxon>
        <taxon>Craniata</taxon>
        <taxon>Vertebrata</taxon>
        <taxon>Euteleostomi</taxon>
        <taxon>Actinopterygii</taxon>
        <taxon>Neopterygii</taxon>
        <taxon>Teleostei</taxon>
        <taxon>Neoteleostei</taxon>
        <taxon>Acanthomorphata</taxon>
        <taxon>Carangaria</taxon>
        <taxon>Pleuronectiformes</taxon>
        <taxon>Pleuronectoidei</taxon>
        <taxon>Pleuronectidae</taxon>
        <taxon>Pleuronectes</taxon>
    </lineage>
</organism>
<gene>
    <name evidence="2" type="ORF">PLEPLA_LOCUS2518</name>
</gene>
<dbReference type="EMBL" id="CADEAL010000125">
    <property type="protein sequence ID" value="CAB1414806.1"/>
    <property type="molecule type" value="Genomic_DNA"/>
</dbReference>
<feature type="region of interest" description="Disordered" evidence="1">
    <location>
        <begin position="1"/>
        <end position="25"/>
    </location>
</feature>
<dbReference type="Proteomes" id="UP001153269">
    <property type="component" value="Unassembled WGS sequence"/>
</dbReference>
<sequence length="138" mass="14721">MRSSVAGTAERRQVSGPARAQAPLAGPGAHFTHIIVTLAGLKKEVAGLKKPDRVESDAIDGRDGRRTGGLYAAQIEGDPGARAFWMFMDKGLITGDRMPASRPRFPAPTPECVSSCVSKEHISLLLQQLEKSPGEVTQ</sequence>
<evidence type="ECO:0000313" key="2">
    <source>
        <dbReference type="EMBL" id="CAB1414806.1"/>
    </source>
</evidence>
<protein>
    <submittedName>
        <fullName evidence="2">Uncharacterized protein</fullName>
    </submittedName>
</protein>
<accession>A0A9N7TLR8</accession>
<comment type="caution">
    <text evidence="2">The sequence shown here is derived from an EMBL/GenBank/DDBJ whole genome shotgun (WGS) entry which is preliminary data.</text>
</comment>
<proteinExistence type="predicted"/>
<keyword evidence="3" id="KW-1185">Reference proteome</keyword>
<dbReference type="AlphaFoldDB" id="A0A9N7TLR8"/>
<evidence type="ECO:0000256" key="1">
    <source>
        <dbReference type="SAM" id="MobiDB-lite"/>
    </source>
</evidence>
<evidence type="ECO:0000313" key="3">
    <source>
        <dbReference type="Proteomes" id="UP001153269"/>
    </source>
</evidence>
<reference evidence="2" key="1">
    <citation type="submission" date="2020-03" db="EMBL/GenBank/DDBJ databases">
        <authorList>
            <person name="Weist P."/>
        </authorList>
    </citation>
    <scope>NUCLEOTIDE SEQUENCE</scope>
</reference>
<name>A0A9N7TLR8_PLEPL</name>